<dbReference type="GO" id="GO:0043625">
    <property type="term" value="C:delta DNA polymerase complex"/>
    <property type="evidence" value="ECO:0007669"/>
    <property type="project" value="TreeGrafter"/>
</dbReference>
<feature type="compositionally biased region" description="Polar residues" evidence="1">
    <location>
        <begin position="25"/>
        <end position="34"/>
    </location>
</feature>
<gene>
    <name evidence="2" type="ORF">SCP_0906150</name>
</gene>
<dbReference type="GO" id="GO:0006261">
    <property type="term" value="P:DNA-templated DNA replication"/>
    <property type="evidence" value="ECO:0007669"/>
    <property type="project" value="TreeGrafter"/>
</dbReference>
<sequence length="261" mass="28462">MSPPKSTRSLTPTSSSSIKKLRSSTQQALKQGTLSFADAKRTGSTGSLAKGKPAKGKLAHASSTASKPAKPAAVINVSSDSDVDVDEEEGFDFEEEIEVEEGSGNTIRKSRSESGEPALKRRRTEEPKSVKGGAKVKAVFDSREGEENAGVAKGAKKDKGKAKLDLKDRAGRWRKHYGVVREKMGHLEPVHAEGQTMIDHTLRVFDLSYEYGPCIGVTRLQRWERAEALGLNPPPEVKEILLTKEGSDDERYSECVFYGEV</sequence>
<dbReference type="RefSeq" id="XP_027617648.1">
    <property type="nucleotide sequence ID" value="XM_027761847.1"/>
</dbReference>
<dbReference type="GeneID" id="38783652"/>
<evidence type="ECO:0000313" key="2">
    <source>
        <dbReference type="EMBL" id="GBE86735.1"/>
    </source>
</evidence>
<feature type="compositionally biased region" description="Low complexity" evidence="1">
    <location>
        <begin position="1"/>
        <end position="18"/>
    </location>
</feature>
<dbReference type="STRING" id="139825.A0A401GWX9"/>
<dbReference type="PANTHER" id="PTHR14303:SF0">
    <property type="entry name" value="DNA POLYMERASE DELTA SUBUNIT 4"/>
    <property type="match status" value="1"/>
</dbReference>
<name>A0A401GWX9_9APHY</name>
<comment type="caution">
    <text evidence="2">The sequence shown here is derived from an EMBL/GenBank/DDBJ whole genome shotgun (WGS) entry which is preliminary data.</text>
</comment>
<evidence type="ECO:0000256" key="1">
    <source>
        <dbReference type="SAM" id="MobiDB-lite"/>
    </source>
</evidence>
<dbReference type="InterPro" id="IPR007218">
    <property type="entry name" value="DNA_pol_delta_4"/>
</dbReference>
<dbReference type="Pfam" id="PF04081">
    <property type="entry name" value="DNA_pol_delta_4"/>
    <property type="match status" value="1"/>
</dbReference>
<dbReference type="Proteomes" id="UP000287166">
    <property type="component" value="Unassembled WGS sequence"/>
</dbReference>
<keyword evidence="3" id="KW-1185">Reference proteome</keyword>
<dbReference type="GO" id="GO:0000731">
    <property type="term" value="P:DNA synthesis involved in DNA repair"/>
    <property type="evidence" value="ECO:0007669"/>
    <property type="project" value="InterPro"/>
</dbReference>
<proteinExistence type="predicted"/>
<dbReference type="PANTHER" id="PTHR14303">
    <property type="entry name" value="DNA POLYMERASE DELTA SUBUNIT 4"/>
    <property type="match status" value="1"/>
</dbReference>
<organism evidence="2 3">
    <name type="scientific">Sparassis crispa</name>
    <dbReference type="NCBI Taxonomy" id="139825"/>
    <lineage>
        <taxon>Eukaryota</taxon>
        <taxon>Fungi</taxon>
        <taxon>Dikarya</taxon>
        <taxon>Basidiomycota</taxon>
        <taxon>Agaricomycotina</taxon>
        <taxon>Agaricomycetes</taxon>
        <taxon>Polyporales</taxon>
        <taxon>Sparassidaceae</taxon>
        <taxon>Sparassis</taxon>
    </lineage>
</organism>
<dbReference type="InParanoid" id="A0A401GWX9"/>
<dbReference type="GO" id="GO:0003887">
    <property type="term" value="F:DNA-directed DNA polymerase activity"/>
    <property type="evidence" value="ECO:0007669"/>
    <property type="project" value="TreeGrafter"/>
</dbReference>
<protein>
    <recommendedName>
        <fullName evidence="4">DNA polymerase delta subunit 4</fullName>
    </recommendedName>
</protein>
<accession>A0A401GWX9</accession>
<dbReference type="OrthoDB" id="337486at2759"/>
<feature type="compositionally biased region" description="Low complexity" evidence="1">
    <location>
        <begin position="59"/>
        <end position="80"/>
    </location>
</feature>
<reference evidence="2 3" key="1">
    <citation type="journal article" date="2018" name="Sci. Rep.">
        <title>Genome sequence of the cauliflower mushroom Sparassis crispa (Hanabiratake) and its association with beneficial usage.</title>
        <authorList>
            <person name="Kiyama R."/>
            <person name="Furutani Y."/>
            <person name="Kawaguchi K."/>
            <person name="Nakanishi T."/>
        </authorList>
    </citation>
    <scope>NUCLEOTIDE SEQUENCE [LARGE SCALE GENOMIC DNA]</scope>
</reference>
<evidence type="ECO:0000313" key="3">
    <source>
        <dbReference type="Proteomes" id="UP000287166"/>
    </source>
</evidence>
<evidence type="ECO:0008006" key="4">
    <source>
        <dbReference type="Google" id="ProtNLM"/>
    </source>
</evidence>
<dbReference type="EMBL" id="BFAD01000009">
    <property type="protein sequence ID" value="GBE86735.1"/>
    <property type="molecule type" value="Genomic_DNA"/>
</dbReference>
<dbReference type="AlphaFoldDB" id="A0A401GWX9"/>
<feature type="region of interest" description="Disordered" evidence="1">
    <location>
        <begin position="1"/>
        <end position="160"/>
    </location>
</feature>
<feature type="compositionally biased region" description="Acidic residues" evidence="1">
    <location>
        <begin position="81"/>
        <end position="101"/>
    </location>
</feature>